<dbReference type="EMBL" id="JAQQFM010000005">
    <property type="protein sequence ID" value="MFL9925271.1"/>
    <property type="molecule type" value="Genomic_DNA"/>
</dbReference>
<dbReference type="InterPro" id="IPR006076">
    <property type="entry name" value="FAD-dep_OxRdtase"/>
</dbReference>
<dbReference type="PANTHER" id="PTHR13847">
    <property type="entry name" value="SARCOSINE DEHYDROGENASE-RELATED"/>
    <property type="match status" value="1"/>
</dbReference>
<dbReference type="InterPro" id="IPR036188">
    <property type="entry name" value="FAD/NAD-bd_sf"/>
</dbReference>
<organism evidence="4 5">
    <name type="scientific">Herbaspirillum lusitanum</name>
    <dbReference type="NCBI Taxonomy" id="213312"/>
    <lineage>
        <taxon>Bacteria</taxon>
        <taxon>Pseudomonadati</taxon>
        <taxon>Pseudomonadota</taxon>
        <taxon>Betaproteobacteria</taxon>
        <taxon>Burkholderiales</taxon>
        <taxon>Oxalobacteraceae</taxon>
        <taxon>Herbaspirillum</taxon>
    </lineage>
</organism>
<evidence type="ECO:0000259" key="3">
    <source>
        <dbReference type="Pfam" id="PF01266"/>
    </source>
</evidence>
<dbReference type="PANTHER" id="PTHR13847:SF280">
    <property type="entry name" value="D-AMINO ACID DEHYDROGENASE"/>
    <property type="match status" value="1"/>
</dbReference>
<sequence length="438" mass="47707">MQTPANHLSSSPAARQSARHVVVIGAGIVGVTTALRLAQHGHRVDVYEAASQQAGGASYANAGLISPGHCFSWAEPGAIGVFIRSLFGKADGLGVTRLWSPRLWRWGWQFYRHSSMHQWEQDSRAALALSAYSRDVHFSDTTAPIALDAYGGTRGGILYLYQQGQQPRQIEKQMLEQAGEPSRMISGAALRELEPLLADADQQFDSGVFCAQDATGNAREFAAAAMRRAQELGVRFHFDTPVRRLITESAGQDRIAAIEIAQGQIKADCFVMTAGLASADLLAPLGYALPIYPVTGYSITFRHQEDFEPALGAVSLADKIAWAGFGRGVVRFTGFADIGPQGSEALTEKRFAALEKFGRSIYPRLQKYTPERWVGQRPMTPDGIPLLGRSRHANLLLNCGHGAMGWTMSAGCARIIADLVDGAEPEIACRAYRWDRFK</sequence>
<evidence type="ECO:0000313" key="5">
    <source>
        <dbReference type="Proteomes" id="UP001629246"/>
    </source>
</evidence>
<accession>A0ABW9A8P4</accession>
<comment type="caution">
    <text evidence="4">The sequence shown here is derived from an EMBL/GenBank/DDBJ whole genome shotgun (WGS) entry which is preliminary data.</text>
</comment>
<feature type="domain" description="FAD dependent oxidoreductase" evidence="3">
    <location>
        <begin position="20"/>
        <end position="419"/>
    </location>
</feature>
<dbReference type="Pfam" id="PF01266">
    <property type="entry name" value="DAO"/>
    <property type="match status" value="1"/>
</dbReference>
<protein>
    <submittedName>
        <fullName evidence="4">FAD-dependent oxidoreductase</fullName>
    </submittedName>
</protein>
<reference evidence="4 5" key="1">
    <citation type="journal article" date="2024" name="Chem. Sci.">
        <title>Discovery of megapolipeptins by genome mining of a Burkholderiales bacteria collection.</title>
        <authorList>
            <person name="Paulo B.S."/>
            <person name="Recchia M.J.J."/>
            <person name="Lee S."/>
            <person name="Fergusson C.H."/>
            <person name="Romanowski S.B."/>
            <person name="Hernandez A."/>
            <person name="Krull N."/>
            <person name="Liu D.Y."/>
            <person name="Cavanagh H."/>
            <person name="Bos A."/>
            <person name="Gray C.A."/>
            <person name="Murphy B.T."/>
            <person name="Linington R.G."/>
            <person name="Eustaquio A.S."/>
        </authorList>
    </citation>
    <scope>NUCLEOTIDE SEQUENCE [LARGE SCALE GENOMIC DNA]</scope>
    <source>
        <strain evidence="4 5">RL21-008-BIB-A</strain>
    </source>
</reference>
<keyword evidence="2" id="KW-0560">Oxidoreductase</keyword>
<dbReference type="Gene3D" id="3.50.50.60">
    <property type="entry name" value="FAD/NAD(P)-binding domain"/>
    <property type="match status" value="2"/>
</dbReference>
<dbReference type="Gene3D" id="3.30.9.10">
    <property type="entry name" value="D-Amino Acid Oxidase, subunit A, domain 2"/>
    <property type="match status" value="1"/>
</dbReference>
<evidence type="ECO:0000256" key="2">
    <source>
        <dbReference type="ARBA" id="ARBA00023002"/>
    </source>
</evidence>
<dbReference type="Proteomes" id="UP001629246">
    <property type="component" value="Unassembled WGS sequence"/>
</dbReference>
<name>A0ABW9A8P4_9BURK</name>
<gene>
    <name evidence="4" type="ORF">PQR62_13425</name>
</gene>
<evidence type="ECO:0000256" key="1">
    <source>
        <dbReference type="ARBA" id="ARBA00009410"/>
    </source>
</evidence>
<keyword evidence="5" id="KW-1185">Reference proteome</keyword>
<dbReference type="SUPFAM" id="SSF51905">
    <property type="entry name" value="FAD/NAD(P)-binding domain"/>
    <property type="match status" value="1"/>
</dbReference>
<dbReference type="RefSeq" id="WP_408158446.1">
    <property type="nucleotide sequence ID" value="NZ_JAQQFM010000005.1"/>
</dbReference>
<comment type="similarity">
    <text evidence="1">Belongs to the DadA oxidoreductase family.</text>
</comment>
<proteinExistence type="inferred from homology"/>
<evidence type="ECO:0000313" key="4">
    <source>
        <dbReference type="EMBL" id="MFL9925271.1"/>
    </source>
</evidence>